<feature type="transmembrane region" description="Helical" evidence="8">
    <location>
        <begin position="272"/>
        <end position="294"/>
    </location>
</feature>
<keyword evidence="11" id="KW-1185">Reference proteome</keyword>
<evidence type="ECO:0000256" key="7">
    <source>
        <dbReference type="ARBA" id="ARBA00023136"/>
    </source>
</evidence>
<dbReference type="PANTHER" id="PTHR23502:SF132">
    <property type="entry name" value="POLYAMINE TRANSPORTER 2-RELATED"/>
    <property type="match status" value="1"/>
</dbReference>
<evidence type="ECO:0000256" key="3">
    <source>
        <dbReference type="ARBA" id="ARBA00022448"/>
    </source>
</evidence>
<gene>
    <name evidence="10" type="ORF">FIV46_10275</name>
</gene>
<keyword evidence="6 8" id="KW-1133">Transmembrane helix</keyword>
<feature type="transmembrane region" description="Helical" evidence="8">
    <location>
        <begin position="156"/>
        <end position="178"/>
    </location>
</feature>
<evidence type="ECO:0000313" key="10">
    <source>
        <dbReference type="EMBL" id="TPD59924.1"/>
    </source>
</evidence>
<dbReference type="InterPro" id="IPR011701">
    <property type="entry name" value="MFS"/>
</dbReference>
<comment type="similarity">
    <text evidence="2 8">Belongs to the major facilitator superfamily. Bcr/CmlA family.</text>
</comment>
<dbReference type="GO" id="GO:1990961">
    <property type="term" value="P:xenobiotic detoxification by transmembrane export across the plasma membrane"/>
    <property type="evidence" value="ECO:0007669"/>
    <property type="project" value="InterPro"/>
</dbReference>
<dbReference type="GO" id="GO:0042910">
    <property type="term" value="F:xenobiotic transmembrane transporter activity"/>
    <property type="evidence" value="ECO:0007669"/>
    <property type="project" value="InterPro"/>
</dbReference>
<dbReference type="PROSITE" id="PS50850">
    <property type="entry name" value="MFS"/>
    <property type="match status" value="1"/>
</dbReference>
<evidence type="ECO:0000313" key="11">
    <source>
        <dbReference type="Proteomes" id="UP000319148"/>
    </source>
</evidence>
<comment type="caution">
    <text evidence="10">The sequence shown here is derived from an EMBL/GenBank/DDBJ whole genome shotgun (WGS) entry which is preliminary data.</text>
</comment>
<dbReference type="SUPFAM" id="SSF103473">
    <property type="entry name" value="MFS general substrate transporter"/>
    <property type="match status" value="1"/>
</dbReference>
<keyword evidence="8" id="KW-0997">Cell inner membrane</keyword>
<keyword evidence="3 8" id="KW-0813">Transport</keyword>
<dbReference type="CDD" id="cd17320">
    <property type="entry name" value="MFS_MdfA_MDR_like"/>
    <property type="match status" value="1"/>
</dbReference>
<dbReference type="NCBIfam" id="TIGR00710">
    <property type="entry name" value="efflux_Bcr_CflA"/>
    <property type="match status" value="1"/>
</dbReference>
<dbReference type="InterPro" id="IPR020846">
    <property type="entry name" value="MFS_dom"/>
</dbReference>
<feature type="transmembrane region" description="Helical" evidence="8">
    <location>
        <begin position="69"/>
        <end position="89"/>
    </location>
</feature>
<keyword evidence="5 8" id="KW-0812">Transmembrane</keyword>
<feature type="transmembrane region" description="Helical" evidence="8">
    <location>
        <begin position="95"/>
        <end position="116"/>
    </location>
</feature>
<feature type="domain" description="Major facilitator superfamily (MFS) profile" evidence="9">
    <location>
        <begin position="1"/>
        <end position="384"/>
    </location>
</feature>
<keyword evidence="4" id="KW-1003">Cell membrane</keyword>
<protein>
    <recommendedName>
        <fullName evidence="8">Bcr/CflA family efflux transporter</fullName>
    </recommendedName>
</protein>
<feature type="transmembrane region" description="Helical" evidence="8">
    <location>
        <begin position="332"/>
        <end position="356"/>
    </location>
</feature>
<feature type="transmembrane region" description="Helical" evidence="8">
    <location>
        <begin position="300"/>
        <end position="325"/>
    </location>
</feature>
<accession>A0A501PJ27</accession>
<comment type="subcellular location">
    <subcellularLocation>
        <location evidence="8">Cell inner membrane</location>
        <topology evidence="8">Multi-pass membrane protein</topology>
    </subcellularLocation>
    <subcellularLocation>
        <location evidence="1">Cell membrane</location>
        <topology evidence="1">Multi-pass membrane protein</topology>
    </subcellularLocation>
</comment>
<evidence type="ECO:0000256" key="6">
    <source>
        <dbReference type="ARBA" id="ARBA00022989"/>
    </source>
</evidence>
<dbReference type="PANTHER" id="PTHR23502">
    <property type="entry name" value="MAJOR FACILITATOR SUPERFAMILY"/>
    <property type="match status" value="1"/>
</dbReference>
<dbReference type="OrthoDB" id="9800416at2"/>
<comment type="caution">
    <text evidence="8">Lacks conserved residue(s) required for the propagation of feature annotation.</text>
</comment>
<dbReference type="InterPro" id="IPR004812">
    <property type="entry name" value="Efflux_drug-R_Bcr/CmlA"/>
</dbReference>
<dbReference type="Pfam" id="PF07690">
    <property type="entry name" value="MFS_1"/>
    <property type="match status" value="1"/>
</dbReference>
<organism evidence="10 11">
    <name type="scientific">Emcibacter nanhaiensis</name>
    <dbReference type="NCBI Taxonomy" id="1505037"/>
    <lineage>
        <taxon>Bacteria</taxon>
        <taxon>Pseudomonadati</taxon>
        <taxon>Pseudomonadota</taxon>
        <taxon>Alphaproteobacteria</taxon>
        <taxon>Emcibacterales</taxon>
        <taxon>Emcibacteraceae</taxon>
        <taxon>Emcibacter</taxon>
    </lineage>
</organism>
<proteinExistence type="inferred from homology"/>
<evidence type="ECO:0000256" key="2">
    <source>
        <dbReference type="ARBA" id="ARBA00006236"/>
    </source>
</evidence>
<evidence type="ECO:0000256" key="5">
    <source>
        <dbReference type="ARBA" id="ARBA00022692"/>
    </source>
</evidence>
<evidence type="ECO:0000256" key="4">
    <source>
        <dbReference type="ARBA" id="ARBA00022475"/>
    </source>
</evidence>
<sequence>MLHLGIVLGLLSAIGPISIDLYLPAFPAMAGELSASPDQVQLTLSVFFLALAVAQIPVGLFGDRYGRKLPLYLGLGLFVAASVACAATSGITQLILLRFVQGFGVCAGTAVSRAMIRDLASGHHAARLMANSFLIIGISPILAPLAGSFLMTVMPWRGLFLVLAAIGLFAILLVRFYLPESLPPSARLQKGASILPKYRALLTNRRFFASAFVAAFATTIPFSYVTAAPFVFSKIYGLDSMEYSLLLALNALCSIASTQFSPGLMKLWGPRMVLRSVGAVGVLLTIVLTLLLAAGVMNLIIFMIYSMLVFTLSGLMLTPAAVAALDTVKENVGAAAGTLGTIQLAIVASASALISVLPDTSVVPLAGVLGGVFVFSWALTSGEEELHPEEPHNQGESPNGDN</sequence>
<dbReference type="InterPro" id="IPR036259">
    <property type="entry name" value="MFS_trans_sf"/>
</dbReference>
<dbReference type="GO" id="GO:0005886">
    <property type="term" value="C:plasma membrane"/>
    <property type="evidence" value="ECO:0007669"/>
    <property type="project" value="UniProtKB-SubCell"/>
</dbReference>
<dbReference type="EMBL" id="VFIY01000010">
    <property type="protein sequence ID" value="TPD59924.1"/>
    <property type="molecule type" value="Genomic_DNA"/>
</dbReference>
<dbReference type="Proteomes" id="UP000319148">
    <property type="component" value="Unassembled WGS sequence"/>
</dbReference>
<feature type="transmembrane region" description="Helical" evidence="8">
    <location>
        <begin position="207"/>
        <end position="231"/>
    </location>
</feature>
<dbReference type="Gene3D" id="1.20.1720.10">
    <property type="entry name" value="Multidrug resistance protein D"/>
    <property type="match status" value="1"/>
</dbReference>
<dbReference type="AlphaFoldDB" id="A0A501PJ27"/>
<feature type="transmembrane region" description="Helical" evidence="8">
    <location>
        <begin position="128"/>
        <end position="150"/>
    </location>
</feature>
<evidence type="ECO:0000256" key="1">
    <source>
        <dbReference type="ARBA" id="ARBA00004651"/>
    </source>
</evidence>
<evidence type="ECO:0000259" key="9">
    <source>
        <dbReference type="PROSITE" id="PS50850"/>
    </source>
</evidence>
<reference evidence="11" key="1">
    <citation type="submission" date="2019-06" db="EMBL/GenBank/DDBJ databases">
        <title>The complete genome of Emcibacter congregatus ZYLT.</title>
        <authorList>
            <person name="Zhao Z."/>
        </authorList>
    </citation>
    <scope>NUCLEOTIDE SEQUENCE [LARGE SCALE GENOMIC DNA]</scope>
    <source>
        <strain evidence="11">MCCC 1A06723</strain>
    </source>
</reference>
<feature type="transmembrane region" description="Helical" evidence="8">
    <location>
        <begin position="362"/>
        <end position="380"/>
    </location>
</feature>
<feature type="transmembrane region" description="Helical" evidence="8">
    <location>
        <begin position="40"/>
        <end position="62"/>
    </location>
</feature>
<evidence type="ECO:0000256" key="8">
    <source>
        <dbReference type="RuleBase" id="RU365088"/>
    </source>
</evidence>
<name>A0A501PJ27_9PROT</name>
<keyword evidence="7 8" id="KW-0472">Membrane</keyword>